<proteinExistence type="predicted"/>
<evidence type="ECO:0000313" key="3">
    <source>
        <dbReference type="Proteomes" id="UP001620645"/>
    </source>
</evidence>
<dbReference type="SUPFAM" id="SSF54211">
    <property type="entry name" value="Ribosomal protein S5 domain 2-like"/>
    <property type="match status" value="1"/>
</dbReference>
<gene>
    <name evidence="2" type="ORF">niasHS_001340</name>
</gene>
<evidence type="ECO:0000313" key="2">
    <source>
        <dbReference type="EMBL" id="KAL3103738.1"/>
    </source>
</evidence>
<accession>A0ABD2KLK3</accession>
<feature type="domain" description="Lon proteolytic" evidence="1">
    <location>
        <begin position="93"/>
        <end position="165"/>
    </location>
</feature>
<dbReference type="InterPro" id="IPR014721">
    <property type="entry name" value="Ribsml_uS5_D2-typ_fold_subgr"/>
</dbReference>
<protein>
    <recommendedName>
        <fullName evidence="1">Lon proteolytic domain-containing protein</fullName>
    </recommendedName>
</protein>
<comment type="caution">
    <text evidence="2">The sequence shown here is derived from an EMBL/GenBank/DDBJ whole genome shotgun (WGS) entry which is preliminary data.</text>
</comment>
<sequence>MAFDYVVNRMQKREFGFCVALNKTNSPNESGGRVFFVATKLFNAPTQLLVTVGGGNLDEIGYSLTHGGCQIPRTQISRQKRGIGRFAPSRRGVVVKGVAVTGATALNGDVKHVSGIGQKVTAAVKSPVTRIIMRKLNGGDFKALQIELSSKIKVIYVSNLDEAYANVFGNDDNDDTF</sequence>
<dbReference type="Proteomes" id="UP001620645">
    <property type="component" value="Unassembled WGS sequence"/>
</dbReference>
<reference evidence="2 3" key="1">
    <citation type="submission" date="2024-10" db="EMBL/GenBank/DDBJ databases">
        <authorList>
            <person name="Kim D."/>
        </authorList>
    </citation>
    <scope>NUCLEOTIDE SEQUENCE [LARGE SCALE GENOMIC DNA]</scope>
    <source>
        <strain evidence="2">Taebaek</strain>
    </source>
</reference>
<dbReference type="EMBL" id="JBICCN010000011">
    <property type="protein sequence ID" value="KAL3103738.1"/>
    <property type="molecule type" value="Genomic_DNA"/>
</dbReference>
<dbReference type="Gene3D" id="3.30.230.10">
    <property type="match status" value="1"/>
</dbReference>
<name>A0ABD2KLK3_HETSC</name>
<evidence type="ECO:0000259" key="1">
    <source>
        <dbReference type="Pfam" id="PF05362"/>
    </source>
</evidence>
<dbReference type="InterPro" id="IPR020568">
    <property type="entry name" value="Ribosomal_Su5_D2-typ_SF"/>
</dbReference>
<dbReference type="Pfam" id="PF05362">
    <property type="entry name" value="Lon_C"/>
    <property type="match status" value="1"/>
</dbReference>
<keyword evidence="3" id="KW-1185">Reference proteome</keyword>
<dbReference type="InterPro" id="IPR008269">
    <property type="entry name" value="Lon_proteolytic"/>
</dbReference>
<organism evidence="2 3">
    <name type="scientific">Heterodera schachtii</name>
    <name type="common">Sugarbeet cyst nematode worm</name>
    <name type="synonym">Tylenchus schachtii</name>
    <dbReference type="NCBI Taxonomy" id="97005"/>
    <lineage>
        <taxon>Eukaryota</taxon>
        <taxon>Metazoa</taxon>
        <taxon>Ecdysozoa</taxon>
        <taxon>Nematoda</taxon>
        <taxon>Chromadorea</taxon>
        <taxon>Rhabditida</taxon>
        <taxon>Tylenchina</taxon>
        <taxon>Tylenchomorpha</taxon>
        <taxon>Tylenchoidea</taxon>
        <taxon>Heteroderidae</taxon>
        <taxon>Heteroderinae</taxon>
        <taxon>Heterodera</taxon>
    </lineage>
</organism>
<dbReference type="AlphaFoldDB" id="A0ABD2KLK3"/>